<feature type="coiled-coil region" evidence="4">
    <location>
        <begin position="352"/>
        <end position="437"/>
    </location>
</feature>
<organism evidence="7 8">
    <name type="scientific">Kalanchoe fedtschenkoi</name>
    <name type="common">Lavender scallops</name>
    <name type="synonym">South American air plant</name>
    <dbReference type="NCBI Taxonomy" id="63787"/>
    <lineage>
        <taxon>Eukaryota</taxon>
        <taxon>Viridiplantae</taxon>
        <taxon>Streptophyta</taxon>
        <taxon>Embryophyta</taxon>
        <taxon>Tracheophyta</taxon>
        <taxon>Spermatophyta</taxon>
        <taxon>Magnoliopsida</taxon>
        <taxon>eudicotyledons</taxon>
        <taxon>Gunneridae</taxon>
        <taxon>Pentapetalae</taxon>
        <taxon>Saxifragales</taxon>
        <taxon>Crassulaceae</taxon>
        <taxon>Kalanchoe</taxon>
    </lineage>
</organism>
<comment type="subcellular location">
    <subcellularLocation>
        <location evidence="1">Golgi apparatus</location>
    </subcellularLocation>
</comment>
<keyword evidence="8" id="KW-1185">Reference proteome</keyword>
<keyword evidence="2" id="KW-0333">Golgi apparatus</keyword>
<feature type="compositionally biased region" description="Basic and acidic residues" evidence="5">
    <location>
        <begin position="292"/>
        <end position="304"/>
    </location>
</feature>
<dbReference type="Pfam" id="PF12329">
    <property type="entry name" value="TMF_DNA_bd"/>
    <property type="match status" value="1"/>
</dbReference>
<feature type="coiled-coil region" evidence="4">
    <location>
        <begin position="891"/>
        <end position="963"/>
    </location>
</feature>
<evidence type="ECO:0000256" key="5">
    <source>
        <dbReference type="SAM" id="MobiDB-lite"/>
    </source>
</evidence>
<feature type="coiled-coil region" evidence="4">
    <location>
        <begin position="552"/>
        <end position="625"/>
    </location>
</feature>
<feature type="coiled-coil region" evidence="4">
    <location>
        <begin position="462"/>
        <end position="524"/>
    </location>
</feature>
<dbReference type="EnsemblPlants" id="Kaladp0863s0021.1.v1.1">
    <property type="protein sequence ID" value="Kaladp0863s0021.1.v1.1"/>
    <property type="gene ID" value="Kaladp0863s0021.v1.1"/>
</dbReference>
<protein>
    <recommendedName>
        <fullName evidence="6">TATA element modulatory factor 1 TATA binding domain-containing protein</fullName>
    </recommendedName>
</protein>
<reference evidence="7" key="1">
    <citation type="submission" date="2021-01" db="UniProtKB">
        <authorList>
            <consortium name="EnsemblPlants"/>
        </authorList>
    </citation>
    <scope>IDENTIFICATION</scope>
</reference>
<dbReference type="AlphaFoldDB" id="A0A7N0VIZ5"/>
<accession>A0A7N0VIZ5</accession>
<dbReference type="PANTHER" id="PTHR47347:SF2">
    <property type="entry name" value="GOLGIN CANDIDATE 5"/>
    <property type="match status" value="1"/>
</dbReference>
<dbReference type="GO" id="GO:0005794">
    <property type="term" value="C:Golgi apparatus"/>
    <property type="evidence" value="ECO:0007669"/>
    <property type="project" value="UniProtKB-SubCell"/>
</dbReference>
<evidence type="ECO:0000259" key="6">
    <source>
        <dbReference type="Pfam" id="PF12325"/>
    </source>
</evidence>
<dbReference type="PANTHER" id="PTHR47347">
    <property type="entry name" value="GOLGIN CANDIDATE 5"/>
    <property type="match status" value="1"/>
</dbReference>
<feature type="compositionally biased region" description="Low complexity" evidence="5">
    <location>
        <begin position="260"/>
        <end position="277"/>
    </location>
</feature>
<evidence type="ECO:0000256" key="4">
    <source>
        <dbReference type="SAM" id="Coils"/>
    </source>
</evidence>
<dbReference type="Gramene" id="Kaladp0863s0021.1.v1.1">
    <property type="protein sequence ID" value="Kaladp0863s0021.1.v1.1"/>
    <property type="gene ID" value="Kaladp0863s0021.v1.1"/>
</dbReference>
<feature type="compositionally biased region" description="Basic and acidic residues" evidence="5">
    <location>
        <begin position="131"/>
        <end position="141"/>
    </location>
</feature>
<feature type="region of interest" description="Disordered" evidence="5">
    <location>
        <begin position="75"/>
        <end position="317"/>
    </location>
</feature>
<dbReference type="OMA" id="EAVCRMT"/>
<feature type="compositionally biased region" description="Basic and acidic residues" evidence="5">
    <location>
        <begin position="97"/>
        <end position="116"/>
    </location>
</feature>
<sequence length="979" mass="110003">MAWFSGKVSLGNFPDLAGAVNKLSESVKNIEKNFDSALGFEEKADSESSEASSLWPLAPDRKALFDPVMAFMGHKDEESNVESPKITENLELSPNKDSTKADEKSLPDEDAVKADMESLPSSATKEAPFVEDQKKVNRDADYGESEGGEKSNVVEASPHKETPNEDLGPVDPPEPTGEGIETPASSNLLTEKESSEEPSLHTLQHVGDKSETAQAEKLGDLTVVPSEPQNDAEVHDSSRDHAEHEQNISENDSPANCELSDSSQIAAESESSISSVSKAEDRGNGGEPSENSSHDAPKSLKDAETVSDLTSQNSEGIPILDAIQQSFEHVSNIEKHVNIPTNVSSAAEAAELDKVRKEMKLMENALQGAARQAQAKADEIAKLMNENEQLKSIIDDLRSKSNESEIESLREEYHQRVSTLERKVYALTKERDTLRREQNKKSDAAALLKEKDEIITQVMAEGEELSKKQAAQETQIRKLRAQIREMEEERKSLTSKLQVEENKVESIKRDKAATEALLQETIEKHQAEIATQKEYYTNALAAAKEAEALAEARANNEARTELEIRLKEAQERENMLVQTLEELRQTLSRQEQQAVFREDMLRRDIEDLQKRYQASERRCEELISQVPESTRPLLRQIEAMQETISRRAEAWSAVERSLNSRLQEAETKAATAEERERSINERLSQTLSRVNVLEAQISCLRAEQTQLTRSLEKERLRAAESRQEYLAAKEEAETQDGRAKQLEEKIRELRRKQKQDLQEALSQRELLQQELEREKNARLDLERTPRIHPSAISEHTPISKQNSAFENGNLTRKISNTSSLGSMEESYFLQASLDSSDSYSERRNPGDSIMNPSPYYLKTMMTPIAYEATLRQKEGEIASYMSRLASMEAIRDSLAEELVTMTAECEKLRAEAANLRGVQAELEALRRRHSAALELMGERDEELEELRADIVDLKEMYREQVNLLVNKINILSSSAVDSN</sequence>
<feature type="coiled-coil region" evidence="4">
    <location>
        <begin position="655"/>
        <end position="784"/>
    </location>
</feature>
<dbReference type="InterPro" id="IPR022091">
    <property type="entry name" value="TMF_TATA-bd"/>
</dbReference>
<name>A0A7N0VIZ5_KALFE</name>
<evidence type="ECO:0000313" key="8">
    <source>
        <dbReference type="Proteomes" id="UP000594263"/>
    </source>
</evidence>
<evidence type="ECO:0000256" key="1">
    <source>
        <dbReference type="ARBA" id="ARBA00004555"/>
    </source>
</evidence>
<evidence type="ECO:0000313" key="7">
    <source>
        <dbReference type="EnsemblPlants" id="Kaladp0863s0021.1.v1.1"/>
    </source>
</evidence>
<dbReference type="Pfam" id="PF12325">
    <property type="entry name" value="TMF_TATA_bd"/>
    <property type="match status" value="1"/>
</dbReference>
<feature type="domain" description="TATA element modulatory factor 1 TATA binding" evidence="6">
    <location>
        <begin position="866"/>
        <end position="963"/>
    </location>
</feature>
<evidence type="ECO:0000256" key="3">
    <source>
        <dbReference type="ARBA" id="ARBA00023054"/>
    </source>
</evidence>
<dbReference type="InterPro" id="IPR022092">
    <property type="entry name" value="TMF_DNA-bd"/>
</dbReference>
<keyword evidence="3 4" id="KW-0175">Coiled coil</keyword>
<feature type="compositionally biased region" description="Basic and acidic residues" evidence="5">
    <location>
        <begin position="190"/>
        <end position="199"/>
    </location>
</feature>
<dbReference type="Proteomes" id="UP000594263">
    <property type="component" value="Unplaced"/>
</dbReference>
<proteinExistence type="predicted"/>
<feature type="compositionally biased region" description="Basic and acidic residues" evidence="5">
    <location>
        <begin position="232"/>
        <end position="247"/>
    </location>
</feature>
<evidence type="ECO:0000256" key="2">
    <source>
        <dbReference type="ARBA" id="ARBA00023034"/>
    </source>
</evidence>